<gene>
    <name evidence="1" type="ORF">HKBW3S03_02275</name>
</gene>
<name>A0A6V8NKI6_9ACTN</name>
<evidence type="ECO:0000313" key="2">
    <source>
        <dbReference type="Proteomes" id="UP000574717"/>
    </source>
</evidence>
<proteinExistence type="predicted"/>
<accession>A0A6V8NKI6</accession>
<dbReference type="EMBL" id="BLRU01000678">
    <property type="protein sequence ID" value="GFP20768.1"/>
    <property type="molecule type" value="Genomic_DNA"/>
</dbReference>
<feature type="non-terminal residue" evidence="1">
    <location>
        <position position="20"/>
    </location>
</feature>
<reference evidence="1 2" key="1">
    <citation type="journal article" date="2020" name="Front. Microbiol.">
        <title>Single-cell genomics of novel Actinobacteria with the Wood-Ljungdahl pathway discovered in a serpentinizing system.</title>
        <authorList>
            <person name="Merino N."/>
            <person name="Kawai M."/>
            <person name="Boyd E.S."/>
            <person name="Colman D.R."/>
            <person name="McGlynn S.E."/>
            <person name="Nealson K.H."/>
            <person name="Kurokawa K."/>
            <person name="Hongoh Y."/>
        </authorList>
    </citation>
    <scope>NUCLEOTIDE SEQUENCE [LARGE SCALE GENOMIC DNA]</scope>
    <source>
        <strain evidence="1 2">S03</strain>
    </source>
</reference>
<organism evidence="1 2">
    <name type="scientific">Candidatus Hakubella thermalkaliphila</name>
    <dbReference type="NCBI Taxonomy" id="2754717"/>
    <lineage>
        <taxon>Bacteria</taxon>
        <taxon>Bacillati</taxon>
        <taxon>Actinomycetota</taxon>
        <taxon>Actinomycetota incertae sedis</taxon>
        <taxon>Candidatus Hakubellales</taxon>
        <taxon>Candidatus Hakubellaceae</taxon>
        <taxon>Candidatus Hakubella</taxon>
    </lineage>
</organism>
<sequence length="20" mass="2234">MNKVFIPKISPATLISLLFT</sequence>
<dbReference type="Proteomes" id="UP000574717">
    <property type="component" value="Unassembled WGS sequence"/>
</dbReference>
<dbReference type="AlphaFoldDB" id="A0A6V8NKI6"/>
<protein>
    <submittedName>
        <fullName evidence="1">Uncharacterized protein</fullName>
    </submittedName>
</protein>
<evidence type="ECO:0000313" key="1">
    <source>
        <dbReference type="EMBL" id="GFP20768.1"/>
    </source>
</evidence>
<comment type="caution">
    <text evidence="1">The sequence shown here is derived from an EMBL/GenBank/DDBJ whole genome shotgun (WGS) entry which is preliminary data.</text>
</comment>